<feature type="transmembrane region" description="Helical" evidence="6">
    <location>
        <begin position="144"/>
        <end position="163"/>
    </location>
</feature>
<feature type="transmembrane region" description="Helical" evidence="6">
    <location>
        <begin position="306"/>
        <end position="338"/>
    </location>
</feature>
<feature type="transmembrane region" description="Helical" evidence="6">
    <location>
        <begin position="104"/>
        <end position="124"/>
    </location>
</feature>
<feature type="transmembrane region" description="Helical" evidence="6">
    <location>
        <begin position="175"/>
        <end position="196"/>
    </location>
</feature>
<evidence type="ECO:0000256" key="2">
    <source>
        <dbReference type="ARBA" id="ARBA00022448"/>
    </source>
</evidence>
<dbReference type="Pfam" id="PF13520">
    <property type="entry name" value="AA_permease_2"/>
    <property type="match status" value="1"/>
</dbReference>
<evidence type="ECO:0000256" key="4">
    <source>
        <dbReference type="ARBA" id="ARBA00022989"/>
    </source>
</evidence>
<dbReference type="GO" id="GO:0016020">
    <property type="term" value="C:membrane"/>
    <property type="evidence" value="ECO:0007669"/>
    <property type="project" value="UniProtKB-SubCell"/>
</dbReference>
<keyword evidence="2" id="KW-0813">Transport</keyword>
<feature type="transmembrane region" description="Helical" evidence="6">
    <location>
        <begin position="225"/>
        <end position="245"/>
    </location>
</feature>
<dbReference type="STRING" id="370526.SAMN04489835_3447"/>
<dbReference type="Proteomes" id="UP000182915">
    <property type="component" value="Chromosome I"/>
</dbReference>
<gene>
    <name evidence="7" type="ORF">SAMN04489835_3447</name>
</gene>
<dbReference type="PIRSF" id="PIRSF006060">
    <property type="entry name" value="AA_transporter"/>
    <property type="match status" value="1"/>
</dbReference>
<dbReference type="AlphaFoldDB" id="A0A1H6KNS6"/>
<accession>A0A1H6KNS6</accession>
<feature type="transmembrane region" description="Helical" evidence="6">
    <location>
        <begin position="31"/>
        <end position="51"/>
    </location>
</feature>
<dbReference type="InterPro" id="IPR002293">
    <property type="entry name" value="AA/rel_permease1"/>
</dbReference>
<proteinExistence type="predicted"/>
<feature type="transmembrane region" description="Helical" evidence="6">
    <location>
        <begin position="386"/>
        <end position="410"/>
    </location>
</feature>
<organism evidence="7 8">
    <name type="scientific">Mycolicibacterium rutilum</name>
    <name type="common">Mycobacterium rutilum</name>
    <dbReference type="NCBI Taxonomy" id="370526"/>
    <lineage>
        <taxon>Bacteria</taxon>
        <taxon>Bacillati</taxon>
        <taxon>Actinomycetota</taxon>
        <taxon>Actinomycetes</taxon>
        <taxon>Mycobacteriales</taxon>
        <taxon>Mycobacteriaceae</taxon>
        <taxon>Mycolicibacterium</taxon>
    </lineage>
</organism>
<dbReference type="OrthoDB" id="8274074at2"/>
<comment type="subcellular location">
    <subcellularLocation>
        <location evidence="1">Membrane</location>
        <topology evidence="1">Multi-pass membrane protein</topology>
    </subcellularLocation>
</comment>
<reference evidence="8" key="1">
    <citation type="submission" date="2016-10" db="EMBL/GenBank/DDBJ databases">
        <authorList>
            <person name="Varghese N."/>
            <person name="Submissions S."/>
        </authorList>
    </citation>
    <scope>NUCLEOTIDE SEQUENCE [LARGE SCALE GENOMIC DNA]</scope>
    <source>
        <strain evidence="8">DSM 45405</strain>
    </source>
</reference>
<evidence type="ECO:0000256" key="6">
    <source>
        <dbReference type="SAM" id="Phobius"/>
    </source>
</evidence>
<keyword evidence="4 6" id="KW-1133">Transmembrane helix</keyword>
<feature type="transmembrane region" description="Helical" evidence="6">
    <location>
        <begin position="63"/>
        <end position="83"/>
    </location>
</feature>
<feature type="transmembrane region" description="Helical" evidence="6">
    <location>
        <begin position="454"/>
        <end position="474"/>
    </location>
</feature>
<evidence type="ECO:0000313" key="7">
    <source>
        <dbReference type="EMBL" id="SEH73483.1"/>
    </source>
</evidence>
<keyword evidence="3 6" id="KW-0812">Transmembrane</keyword>
<dbReference type="GO" id="GO:0022857">
    <property type="term" value="F:transmembrane transporter activity"/>
    <property type="evidence" value="ECO:0007669"/>
    <property type="project" value="InterPro"/>
</dbReference>
<feature type="transmembrane region" description="Helical" evidence="6">
    <location>
        <begin position="359"/>
        <end position="380"/>
    </location>
</feature>
<evidence type="ECO:0000256" key="3">
    <source>
        <dbReference type="ARBA" id="ARBA00022692"/>
    </source>
</evidence>
<dbReference type="EMBL" id="LT629971">
    <property type="protein sequence ID" value="SEH73483.1"/>
    <property type="molecule type" value="Genomic_DNA"/>
</dbReference>
<sequence length="500" mass="53914">MSAPDPAVSSDAAELAQFGYKQALERRTGRFASFAVAFAFVSIATGIFTTYGSVLNSSGPVGIWTWPIAVIGQLAVAFALGALAARIPVTGYHYQWMSRLANPVLGWILGWISFTFLAIVVVAVDYTIASTIMPVLLNYEATATITWLVTALVLTGQALLVAFSTPWAERVNNSLVTLELVGMVALTLLLFVVAAIRGEVDVANLFSKGAVATEGFWSFGDLTSAGPWMLGFLLGAFTIVGFESAANLAEETNDPERVVPRAMWQAVLASGVLGFLFIVAVTLAAGDPVALAESGTPIADVIENTLGSAVATLLLIMVVLAIFACGLVIMITGVRLTWAMSRDERFPGWQQWGQISNRFRTPFKATVLYFVLAQLILAIFSQSETALFTLFSAATLLPAVMYASTVVLYLIKRKSLPESDKFNLGAWEIPVLVVAVVWLAFELALFRDSSFKEAWAYVIVMWVIGACYLGYLLATRGRHGLTMPGMESIDAELEHEAEKG</sequence>
<feature type="transmembrane region" description="Helical" evidence="6">
    <location>
        <begin position="266"/>
        <end position="286"/>
    </location>
</feature>
<evidence type="ECO:0000256" key="5">
    <source>
        <dbReference type="ARBA" id="ARBA00023136"/>
    </source>
</evidence>
<dbReference type="RefSeq" id="WP_083408184.1">
    <property type="nucleotide sequence ID" value="NZ_LT629971.1"/>
</dbReference>
<dbReference type="Gene3D" id="1.20.1740.10">
    <property type="entry name" value="Amino acid/polyamine transporter I"/>
    <property type="match status" value="1"/>
</dbReference>
<feature type="transmembrane region" description="Helical" evidence="6">
    <location>
        <begin position="422"/>
        <end position="442"/>
    </location>
</feature>
<evidence type="ECO:0000256" key="1">
    <source>
        <dbReference type="ARBA" id="ARBA00004141"/>
    </source>
</evidence>
<keyword evidence="8" id="KW-1185">Reference proteome</keyword>
<keyword evidence="5 6" id="KW-0472">Membrane</keyword>
<name>A0A1H6KNS6_MYCRU</name>
<evidence type="ECO:0000313" key="8">
    <source>
        <dbReference type="Proteomes" id="UP000182915"/>
    </source>
</evidence>
<dbReference type="PANTHER" id="PTHR45649">
    <property type="entry name" value="AMINO-ACID PERMEASE BAT1"/>
    <property type="match status" value="1"/>
</dbReference>
<dbReference type="PANTHER" id="PTHR45649:SF26">
    <property type="entry name" value="OS04G0435100 PROTEIN"/>
    <property type="match status" value="1"/>
</dbReference>
<protein>
    <submittedName>
        <fullName evidence="7">Amino acid transporter</fullName>
    </submittedName>
</protein>